<dbReference type="EMBL" id="UGTS01000001">
    <property type="protein sequence ID" value="SUC12012.1"/>
    <property type="molecule type" value="Genomic_DNA"/>
</dbReference>
<proteinExistence type="predicted"/>
<dbReference type="AlphaFoldDB" id="A0A379F079"/>
<name>A0A379F079_PROMI</name>
<protein>
    <submittedName>
        <fullName evidence="1">Uncharacterized protein</fullName>
    </submittedName>
</protein>
<evidence type="ECO:0000313" key="2">
    <source>
        <dbReference type="Proteomes" id="UP000254191"/>
    </source>
</evidence>
<gene>
    <name evidence="1" type="ORF">NCTC11938_00219</name>
</gene>
<organism evidence="1 2">
    <name type="scientific">Proteus mirabilis</name>
    <dbReference type="NCBI Taxonomy" id="584"/>
    <lineage>
        <taxon>Bacteria</taxon>
        <taxon>Pseudomonadati</taxon>
        <taxon>Pseudomonadota</taxon>
        <taxon>Gammaproteobacteria</taxon>
        <taxon>Enterobacterales</taxon>
        <taxon>Morganellaceae</taxon>
        <taxon>Proteus</taxon>
    </lineage>
</organism>
<evidence type="ECO:0000313" key="1">
    <source>
        <dbReference type="EMBL" id="SUC12012.1"/>
    </source>
</evidence>
<dbReference type="Proteomes" id="UP000254191">
    <property type="component" value="Unassembled WGS sequence"/>
</dbReference>
<reference evidence="1 2" key="1">
    <citation type="submission" date="2018-06" db="EMBL/GenBank/DDBJ databases">
        <authorList>
            <consortium name="Pathogen Informatics"/>
            <person name="Doyle S."/>
        </authorList>
    </citation>
    <scope>NUCLEOTIDE SEQUENCE [LARGE SCALE GENOMIC DNA]</scope>
    <source>
        <strain evidence="1 2">NCTC11938</strain>
    </source>
</reference>
<accession>A0A379F079</accession>
<sequence length="65" mass="7670">MGFIMHFRYRKMIFLLLAYLINNNLALADNKNIEFDIDSLKSLGYGSEIADYLKKEVIFFLVIMM</sequence>